<feature type="repeat" description="PPR" evidence="3">
    <location>
        <begin position="277"/>
        <end position="311"/>
    </location>
</feature>
<feature type="repeat" description="PPR" evidence="3">
    <location>
        <begin position="176"/>
        <end position="210"/>
    </location>
</feature>
<dbReference type="Pfam" id="PF13041">
    <property type="entry name" value="PPR_2"/>
    <property type="match status" value="3"/>
</dbReference>
<dbReference type="GO" id="GO:0009451">
    <property type="term" value="P:RNA modification"/>
    <property type="evidence" value="ECO:0007669"/>
    <property type="project" value="InterPro"/>
</dbReference>
<dbReference type="PANTHER" id="PTHR47926">
    <property type="entry name" value="PENTATRICOPEPTIDE REPEAT-CONTAINING PROTEIN"/>
    <property type="match status" value="1"/>
</dbReference>
<dbReference type="Gene3D" id="1.25.40.10">
    <property type="entry name" value="Tetratricopeptide repeat domain"/>
    <property type="match status" value="5"/>
</dbReference>
<dbReference type="PANTHER" id="PTHR47926:SF493">
    <property type="entry name" value="PENTATRICOPEPTIDE REPEAT-CONTAINING PROTEIN"/>
    <property type="match status" value="1"/>
</dbReference>
<dbReference type="GO" id="GO:0003723">
    <property type="term" value="F:RNA binding"/>
    <property type="evidence" value="ECO:0007669"/>
    <property type="project" value="InterPro"/>
</dbReference>
<dbReference type="STRING" id="3750.A0A498J8C5"/>
<protein>
    <recommendedName>
        <fullName evidence="6">Pentacotripeptide-repeat region of PRORP domain-containing protein</fullName>
    </recommendedName>
</protein>
<dbReference type="FunFam" id="1.25.40.10:FF:000212">
    <property type="entry name" value="Pentatricopeptide repeat-containing protein At2g03380, mitochondrial"/>
    <property type="match status" value="1"/>
</dbReference>
<feature type="repeat" description="PPR" evidence="3">
    <location>
        <begin position="378"/>
        <end position="412"/>
    </location>
</feature>
<evidence type="ECO:0008006" key="6">
    <source>
        <dbReference type="Google" id="ProtNLM"/>
    </source>
</evidence>
<dbReference type="Pfam" id="PF20431">
    <property type="entry name" value="E_motif"/>
    <property type="match status" value="1"/>
</dbReference>
<dbReference type="Proteomes" id="UP000290289">
    <property type="component" value="Chromosome 9"/>
</dbReference>
<dbReference type="PROSITE" id="PS51375">
    <property type="entry name" value="PPR"/>
    <property type="match status" value="6"/>
</dbReference>
<comment type="caution">
    <text evidence="4">The sequence shown here is derived from an EMBL/GenBank/DDBJ whole genome shotgun (WGS) entry which is preliminary data.</text>
</comment>
<feature type="repeat" description="PPR" evidence="3">
    <location>
        <begin position="516"/>
        <end position="546"/>
    </location>
</feature>
<evidence type="ECO:0000256" key="3">
    <source>
        <dbReference type="PROSITE-ProRule" id="PRU00708"/>
    </source>
</evidence>
<comment type="similarity">
    <text evidence="2">Belongs to the PPR family. PCMP-E subfamily.</text>
</comment>
<feature type="repeat" description="PPR" evidence="3">
    <location>
        <begin position="74"/>
        <end position="108"/>
    </location>
</feature>
<evidence type="ECO:0000256" key="1">
    <source>
        <dbReference type="ARBA" id="ARBA00022737"/>
    </source>
</evidence>
<dbReference type="InterPro" id="IPR046848">
    <property type="entry name" value="E_motif"/>
</dbReference>
<dbReference type="FunFam" id="1.25.40.10:FF:001320">
    <property type="entry name" value="Pentatricopeptide repeat-containing protein At5g39350"/>
    <property type="match status" value="1"/>
</dbReference>
<reference evidence="4 5" key="1">
    <citation type="submission" date="2018-10" db="EMBL/GenBank/DDBJ databases">
        <title>A high-quality apple genome assembly.</title>
        <authorList>
            <person name="Hu J."/>
        </authorList>
    </citation>
    <scope>NUCLEOTIDE SEQUENCE [LARGE SCALE GENOMIC DNA]</scope>
    <source>
        <strain evidence="5">cv. HFTH1</strain>
        <tissue evidence="4">Young leaf</tissue>
    </source>
</reference>
<name>A0A498J8C5_MALDO</name>
<proteinExistence type="inferred from homology"/>
<dbReference type="Pfam" id="PF01535">
    <property type="entry name" value="PPR"/>
    <property type="match status" value="4"/>
</dbReference>
<dbReference type="FunFam" id="1.25.40.10:FF:000436">
    <property type="entry name" value="Pentatricopeptide repeat-containing protein At5g39350 family"/>
    <property type="match status" value="1"/>
</dbReference>
<dbReference type="FunFam" id="1.25.40.10:FF:000344">
    <property type="entry name" value="Pentatricopeptide repeat-containing protein"/>
    <property type="match status" value="1"/>
</dbReference>
<keyword evidence="5" id="KW-1185">Reference proteome</keyword>
<evidence type="ECO:0000256" key="2">
    <source>
        <dbReference type="ARBA" id="ARBA00061659"/>
    </source>
</evidence>
<dbReference type="InterPro" id="IPR046960">
    <property type="entry name" value="PPR_At4g14850-like_plant"/>
</dbReference>
<keyword evidence="1" id="KW-0677">Repeat</keyword>
<feature type="repeat" description="PPR" evidence="3">
    <location>
        <begin position="481"/>
        <end position="515"/>
    </location>
</feature>
<dbReference type="InterPro" id="IPR002885">
    <property type="entry name" value="PPR_rpt"/>
</dbReference>
<dbReference type="EMBL" id="RDQH01000335">
    <property type="protein sequence ID" value="RXH89641.1"/>
    <property type="molecule type" value="Genomic_DNA"/>
</dbReference>
<gene>
    <name evidence="4" type="ORF">DVH24_031998</name>
</gene>
<dbReference type="NCBIfam" id="TIGR00756">
    <property type="entry name" value="PPR"/>
    <property type="match status" value="6"/>
</dbReference>
<organism evidence="4 5">
    <name type="scientific">Malus domestica</name>
    <name type="common">Apple</name>
    <name type="synonym">Pyrus malus</name>
    <dbReference type="NCBI Taxonomy" id="3750"/>
    <lineage>
        <taxon>Eukaryota</taxon>
        <taxon>Viridiplantae</taxon>
        <taxon>Streptophyta</taxon>
        <taxon>Embryophyta</taxon>
        <taxon>Tracheophyta</taxon>
        <taxon>Spermatophyta</taxon>
        <taxon>Magnoliopsida</taxon>
        <taxon>eudicotyledons</taxon>
        <taxon>Gunneridae</taxon>
        <taxon>Pentapetalae</taxon>
        <taxon>rosids</taxon>
        <taxon>fabids</taxon>
        <taxon>Rosales</taxon>
        <taxon>Rosaceae</taxon>
        <taxon>Amygdaloideae</taxon>
        <taxon>Maleae</taxon>
        <taxon>Malus</taxon>
    </lineage>
</organism>
<dbReference type="AlphaFoldDB" id="A0A498J8C5"/>
<evidence type="ECO:0000313" key="4">
    <source>
        <dbReference type="EMBL" id="RXH89641.1"/>
    </source>
</evidence>
<dbReference type="InterPro" id="IPR011990">
    <property type="entry name" value="TPR-like_helical_dom_sf"/>
</dbReference>
<sequence length="687" mass="76183">MSAPARAFTKAKHVVSTAAAAATRSVAKTKKFHGHLITSGSVSPQVRSNLAKSYALCSHVPYARKLFDELPDRSSFLYTSLMRMYVCNGLPYEALDVFAQMVALGKCCPDRFTYPVVIKACGDLSLIDVGVVVHGRTVVCGFDLDGFVQNSLVAMYMSCGETELAKRVFDAMRERSVVSWNTMISGYFWNGCAKEALGVFYWMMNVGVEPDCATVVSVLPAIGSLKEIVLGRQVHAFVEEKGLGKMIKLRNALVDMYVKCGSMNEARLVFDSMGERDVVTWTSMINGYIMNGDARSALALCWQMQREGVKPNFVTIASLLSACGSLHLSKHGRCLHAWAIRQKLESDVMVETALIDMYSKCNCVHCSFQVFAKTSKKRTVPWNAIISGCIHNRLGRAAIEHFKQMLMEAVQPNEATLNSLLPAYTILVDLHQAMNIHGYVVRSGFLSSIEVATGLIDSYSKCGSLTYAHQIFNEIPEKERDIILWSVIIAGYGMHGHGEVAVSLFYHMVRSGVRPNDVTFTSVLHACSHAGLVDEGLGLFRFMLEDPKVSPQTDHYTCIVDLLGRAGRLAEAYDLIRSMPFQPNHAIWGALLGACVIHENVELGELAVKWLIELEPENTGNYVLMAKMYAAVGRWKDAENVRHMLNESGLRKTPAHSLVEFEKNVIEVRPVELVKFQREIHLGGRSL</sequence>
<accession>A0A498J8C5</accession>
<evidence type="ECO:0000313" key="5">
    <source>
        <dbReference type="Proteomes" id="UP000290289"/>
    </source>
</evidence>